<accession>K5WKP8</accession>
<gene>
    <name evidence="2" type="ORF">PHACADRAFT_200737</name>
</gene>
<dbReference type="RefSeq" id="XP_007401067.1">
    <property type="nucleotide sequence ID" value="XM_007401005.1"/>
</dbReference>
<reference evidence="2 3" key="1">
    <citation type="journal article" date="2012" name="BMC Genomics">
        <title>Comparative genomics of the white-rot fungi, Phanerochaete carnosa and P. chrysosporium, to elucidate the genetic basis of the distinct wood types they colonize.</title>
        <authorList>
            <person name="Suzuki H."/>
            <person name="MacDonald J."/>
            <person name="Syed K."/>
            <person name="Salamov A."/>
            <person name="Hori C."/>
            <person name="Aerts A."/>
            <person name="Henrissat B."/>
            <person name="Wiebenga A."/>
            <person name="vanKuyk P.A."/>
            <person name="Barry K."/>
            <person name="Lindquist E."/>
            <person name="LaButti K."/>
            <person name="Lapidus A."/>
            <person name="Lucas S."/>
            <person name="Coutinho P."/>
            <person name="Gong Y."/>
            <person name="Samejima M."/>
            <person name="Mahadevan R."/>
            <person name="Abou-Zaid M."/>
            <person name="de Vries R.P."/>
            <person name="Igarashi K."/>
            <person name="Yadav J.S."/>
            <person name="Grigoriev I.V."/>
            <person name="Master E.R."/>
        </authorList>
    </citation>
    <scope>NUCLEOTIDE SEQUENCE [LARGE SCALE GENOMIC DNA]</scope>
    <source>
        <strain evidence="2 3">HHB-10118-sp</strain>
    </source>
</reference>
<proteinExistence type="predicted"/>
<feature type="compositionally biased region" description="Polar residues" evidence="1">
    <location>
        <begin position="163"/>
        <end position="173"/>
    </location>
</feature>
<organism evidence="2 3">
    <name type="scientific">Phanerochaete carnosa (strain HHB-10118-sp)</name>
    <name type="common">White-rot fungus</name>
    <name type="synonym">Peniophora carnosa</name>
    <dbReference type="NCBI Taxonomy" id="650164"/>
    <lineage>
        <taxon>Eukaryota</taxon>
        <taxon>Fungi</taxon>
        <taxon>Dikarya</taxon>
        <taxon>Basidiomycota</taxon>
        <taxon>Agaricomycotina</taxon>
        <taxon>Agaricomycetes</taxon>
        <taxon>Polyporales</taxon>
        <taxon>Phanerochaetaceae</taxon>
        <taxon>Phanerochaete</taxon>
    </lineage>
</organism>
<dbReference type="Proteomes" id="UP000008370">
    <property type="component" value="Unassembled WGS sequence"/>
</dbReference>
<evidence type="ECO:0000256" key="1">
    <source>
        <dbReference type="SAM" id="MobiDB-lite"/>
    </source>
</evidence>
<dbReference type="HOGENOM" id="CLU_1454894_0_0_1"/>
<dbReference type="InParanoid" id="K5WKP8"/>
<protein>
    <submittedName>
        <fullName evidence="2">Uncharacterized protein</fullName>
    </submittedName>
</protein>
<evidence type="ECO:0000313" key="2">
    <source>
        <dbReference type="EMBL" id="EKM50807.1"/>
    </source>
</evidence>
<keyword evidence="3" id="KW-1185">Reference proteome</keyword>
<dbReference type="KEGG" id="pco:PHACADRAFT_200737"/>
<name>K5WKP8_PHACS</name>
<dbReference type="GeneID" id="18911530"/>
<dbReference type="AlphaFoldDB" id="K5WKP8"/>
<dbReference type="EMBL" id="JH930478">
    <property type="protein sequence ID" value="EKM50807.1"/>
    <property type="molecule type" value="Genomic_DNA"/>
</dbReference>
<feature type="region of interest" description="Disordered" evidence="1">
    <location>
        <begin position="163"/>
        <end position="186"/>
    </location>
</feature>
<dbReference type="OrthoDB" id="5419315at2759"/>
<sequence length="186" mass="20414">MTGLDAISAGSELSILSPFVTPNNASNQASLPYSNDISSMSSMSSYPLFLHTPEISPSITLGLCDSPFNEQSEPYIQYYFEHMCKTAKKSLGPGADEHTRHTVTSIWRKTAVLYLHTVISDAHLGEHRPVRARLNHATGVCRVFFTGIPEIVKATNLDTWTTEPNGVATNYSQRAPRADASDSLRL</sequence>
<evidence type="ECO:0000313" key="3">
    <source>
        <dbReference type="Proteomes" id="UP000008370"/>
    </source>
</evidence>
<feature type="compositionally biased region" description="Basic and acidic residues" evidence="1">
    <location>
        <begin position="176"/>
        <end position="186"/>
    </location>
</feature>